<protein>
    <submittedName>
        <fullName evidence="1">Uncharacterized protein</fullName>
    </submittedName>
</protein>
<dbReference type="EMBL" id="HACA01016492">
    <property type="protein sequence ID" value="CDW33853.1"/>
    <property type="molecule type" value="Transcribed_RNA"/>
</dbReference>
<evidence type="ECO:0000313" key="1">
    <source>
        <dbReference type="EMBL" id="CDW33853.1"/>
    </source>
</evidence>
<sequence>MLLYYMYFFNYSRKGKMSTHEIRNFPLSRDDLILFVSCESMIPLIKETACLEYR</sequence>
<organism evidence="1">
    <name type="scientific">Lepeophtheirus salmonis</name>
    <name type="common">Salmon louse</name>
    <name type="synonym">Caligus salmonis</name>
    <dbReference type="NCBI Taxonomy" id="72036"/>
    <lineage>
        <taxon>Eukaryota</taxon>
        <taxon>Metazoa</taxon>
        <taxon>Ecdysozoa</taxon>
        <taxon>Arthropoda</taxon>
        <taxon>Crustacea</taxon>
        <taxon>Multicrustacea</taxon>
        <taxon>Hexanauplia</taxon>
        <taxon>Copepoda</taxon>
        <taxon>Siphonostomatoida</taxon>
        <taxon>Caligidae</taxon>
        <taxon>Lepeophtheirus</taxon>
    </lineage>
</organism>
<accession>A0A0K2U6K7</accession>
<name>A0A0K2U6K7_LEPSM</name>
<reference evidence="1" key="1">
    <citation type="submission" date="2014-05" db="EMBL/GenBank/DDBJ databases">
        <authorList>
            <person name="Chronopoulou M."/>
        </authorList>
    </citation>
    <scope>NUCLEOTIDE SEQUENCE</scope>
    <source>
        <tissue evidence="1">Whole organism</tissue>
    </source>
</reference>
<dbReference type="AlphaFoldDB" id="A0A0K2U6K7"/>
<proteinExistence type="predicted"/>